<dbReference type="PANTHER" id="PTHR43329">
    <property type="entry name" value="EPOXIDE HYDROLASE"/>
    <property type="match status" value="1"/>
</dbReference>
<dbReference type="GeneID" id="19901048"/>
<dbReference type="InterPro" id="IPR000073">
    <property type="entry name" value="AB_hydrolase_1"/>
</dbReference>
<gene>
    <name evidence="4" type="ORF">W97_03737</name>
</gene>
<dbReference type="STRING" id="1168221.R7YRQ7"/>
<organism evidence="4 5">
    <name type="scientific">Coniosporium apollinis (strain CBS 100218)</name>
    <name type="common">Rock-inhabiting black yeast</name>
    <dbReference type="NCBI Taxonomy" id="1168221"/>
    <lineage>
        <taxon>Eukaryota</taxon>
        <taxon>Fungi</taxon>
        <taxon>Dikarya</taxon>
        <taxon>Ascomycota</taxon>
        <taxon>Pezizomycotina</taxon>
        <taxon>Dothideomycetes</taxon>
        <taxon>Dothideomycetes incertae sedis</taxon>
        <taxon>Coniosporium</taxon>
    </lineage>
</organism>
<evidence type="ECO:0000313" key="4">
    <source>
        <dbReference type="EMBL" id="EON64504.1"/>
    </source>
</evidence>
<protein>
    <recommendedName>
        <fullName evidence="3">AB hydrolase-1 domain-containing protein</fullName>
    </recommendedName>
</protein>
<dbReference type="RefSeq" id="XP_007779821.1">
    <property type="nucleotide sequence ID" value="XM_007781631.1"/>
</dbReference>
<dbReference type="SUPFAM" id="SSF53474">
    <property type="entry name" value="alpha/beta-Hydrolases"/>
    <property type="match status" value="1"/>
</dbReference>
<comment type="similarity">
    <text evidence="2">Belongs to the AB hydrolase superfamily. Epoxide hydrolase family.</text>
</comment>
<dbReference type="EMBL" id="JH767568">
    <property type="protein sequence ID" value="EON64504.1"/>
    <property type="molecule type" value="Genomic_DNA"/>
</dbReference>
<keyword evidence="1" id="KW-0378">Hydrolase</keyword>
<accession>R7YRQ7</accession>
<feature type="domain" description="AB hydrolase-1" evidence="3">
    <location>
        <begin position="41"/>
        <end position="313"/>
    </location>
</feature>
<dbReference type="GO" id="GO:0016787">
    <property type="term" value="F:hydrolase activity"/>
    <property type="evidence" value="ECO:0007669"/>
    <property type="project" value="UniProtKB-KW"/>
</dbReference>
<evidence type="ECO:0000313" key="5">
    <source>
        <dbReference type="Proteomes" id="UP000016924"/>
    </source>
</evidence>
<dbReference type="AlphaFoldDB" id="R7YRQ7"/>
<proteinExistence type="inferred from homology"/>
<dbReference type="InterPro" id="IPR000639">
    <property type="entry name" value="Epox_hydrolase-like"/>
</dbReference>
<dbReference type="OrthoDB" id="408373at2759"/>
<dbReference type="InterPro" id="IPR029058">
    <property type="entry name" value="AB_hydrolase_fold"/>
</dbReference>
<dbReference type="HOGENOM" id="CLU_020336_7_5_1"/>
<dbReference type="Gene3D" id="3.40.50.1820">
    <property type="entry name" value="alpha/beta hydrolase"/>
    <property type="match status" value="1"/>
</dbReference>
<dbReference type="eggNOG" id="KOG4178">
    <property type="taxonomic scope" value="Eukaryota"/>
</dbReference>
<dbReference type="PRINTS" id="PR00412">
    <property type="entry name" value="EPOXHYDRLASE"/>
</dbReference>
<sequence length="335" mass="37726">MAIEPIDPFSDSRVTHETAKVNGYTYHYILGVPQNGQYKATVFLIHGWPDLSIGWRYQIPFLISLGLRVVAPDLMGFGGTVIPPNSIHLYGFKRAADDIAELAKQLGCKQIILGGHDWGGMVVWRTALWHPELISHVFSICTPYAAPQKKYISTEQLVQGPMPQAAYQLQLAGPDVEAALQSEEDMRIFFNMMSGGRGPNGEVGFSPERGVHFEDLKKLKRGPLLDEKTYEFYVQQYSRNGLHGTLNWYRTREANYKDDLNLPTDRIEMPALFIQANYDSILKPSMAVGMDKYFTQLTRADVDAQHFCQVTHPDKINAILKNWLDGVVFGGKSTL</sequence>
<evidence type="ECO:0000259" key="3">
    <source>
        <dbReference type="Pfam" id="PF00561"/>
    </source>
</evidence>
<name>R7YRQ7_CONA1</name>
<keyword evidence="5" id="KW-1185">Reference proteome</keyword>
<dbReference type="Proteomes" id="UP000016924">
    <property type="component" value="Unassembled WGS sequence"/>
</dbReference>
<reference evidence="5" key="1">
    <citation type="submission" date="2012-06" db="EMBL/GenBank/DDBJ databases">
        <title>The genome sequence of Coniosporium apollinis CBS 100218.</title>
        <authorList>
            <consortium name="The Broad Institute Genome Sequencing Platform"/>
            <person name="Cuomo C."/>
            <person name="Gorbushina A."/>
            <person name="Noack S."/>
            <person name="Walker B."/>
            <person name="Young S.K."/>
            <person name="Zeng Q."/>
            <person name="Gargeya S."/>
            <person name="Fitzgerald M."/>
            <person name="Haas B."/>
            <person name="Abouelleil A."/>
            <person name="Alvarado L."/>
            <person name="Arachchi H.M."/>
            <person name="Berlin A.M."/>
            <person name="Chapman S.B."/>
            <person name="Goldberg J."/>
            <person name="Griggs A."/>
            <person name="Gujja S."/>
            <person name="Hansen M."/>
            <person name="Howarth C."/>
            <person name="Imamovic A."/>
            <person name="Larimer J."/>
            <person name="McCowan C."/>
            <person name="Montmayeur A."/>
            <person name="Murphy C."/>
            <person name="Neiman D."/>
            <person name="Pearson M."/>
            <person name="Priest M."/>
            <person name="Roberts A."/>
            <person name="Saif S."/>
            <person name="Shea T."/>
            <person name="Sisk P."/>
            <person name="Sykes S."/>
            <person name="Wortman J."/>
            <person name="Nusbaum C."/>
            <person name="Birren B."/>
        </authorList>
    </citation>
    <scope>NUCLEOTIDE SEQUENCE [LARGE SCALE GENOMIC DNA]</scope>
    <source>
        <strain evidence="5">CBS 100218</strain>
    </source>
</reference>
<dbReference type="Pfam" id="PF00561">
    <property type="entry name" value="Abhydrolase_1"/>
    <property type="match status" value="1"/>
</dbReference>
<evidence type="ECO:0000256" key="2">
    <source>
        <dbReference type="ARBA" id="ARBA00038334"/>
    </source>
</evidence>
<dbReference type="OMA" id="YQIPMLV"/>
<evidence type="ECO:0000256" key="1">
    <source>
        <dbReference type="ARBA" id="ARBA00022801"/>
    </source>
</evidence>